<keyword evidence="3" id="KW-0808">Transferase</keyword>
<dbReference type="InterPro" id="IPR009288">
    <property type="entry name" value="AIG2-like_dom"/>
</dbReference>
<dbReference type="PANTHER" id="PTHR31544:SF2">
    <property type="entry name" value="AIG2-LIKE PROTEIN D"/>
    <property type="match status" value="1"/>
</dbReference>
<dbReference type="Gene3D" id="3.10.490.10">
    <property type="entry name" value="Gamma-glutamyl cyclotransferase-like"/>
    <property type="match status" value="1"/>
</dbReference>
<dbReference type="CDD" id="cd06661">
    <property type="entry name" value="GGCT_like"/>
    <property type="match status" value="1"/>
</dbReference>
<gene>
    <name evidence="6" type="ORF">Rsub_01368</name>
</gene>
<evidence type="ECO:0000256" key="3">
    <source>
        <dbReference type="ARBA" id="ARBA00022679"/>
    </source>
</evidence>
<name>A0A2V0NNQ9_9CHLO</name>
<comment type="similarity">
    <text evidence="2">Belongs to the gamma-glutamylcyclotransferase family.</text>
</comment>
<evidence type="ECO:0000256" key="2">
    <source>
        <dbReference type="ARBA" id="ARBA00008861"/>
    </source>
</evidence>
<dbReference type="InParanoid" id="A0A2V0NNQ9"/>
<proteinExistence type="inferred from homology"/>
<dbReference type="Pfam" id="PF06094">
    <property type="entry name" value="GGACT"/>
    <property type="match status" value="1"/>
</dbReference>
<protein>
    <recommendedName>
        <fullName evidence="4">Putative gamma-glutamylcyclotransferase</fullName>
    </recommendedName>
</protein>
<comment type="function">
    <text evidence="1">Putative gamma-glutamylcyclotransferase.</text>
</comment>
<evidence type="ECO:0000313" key="6">
    <source>
        <dbReference type="EMBL" id="GBF88869.1"/>
    </source>
</evidence>
<dbReference type="EMBL" id="BDRX01000007">
    <property type="protein sequence ID" value="GBF88869.1"/>
    <property type="molecule type" value="Genomic_DNA"/>
</dbReference>
<comment type="caution">
    <text evidence="6">The sequence shown here is derived from an EMBL/GenBank/DDBJ whole genome shotgun (WGS) entry which is preliminary data.</text>
</comment>
<keyword evidence="7" id="KW-1185">Reference proteome</keyword>
<evidence type="ECO:0000313" key="7">
    <source>
        <dbReference type="Proteomes" id="UP000247498"/>
    </source>
</evidence>
<accession>A0A2V0NNQ9</accession>
<dbReference type="GO" id="GO:0016740">
    <property type="term" value="F:transferase activity"/>
    <property type="evidence" value="ECO:0007669"/>
    <property type="project" value="UniProtKB-KW"/>
</dbReference>
<dbReference type="OrthoDB" id="1044435at2759"/>
<evidence type="ECO:0000256" key="4">
    <source>
        <dbReference type="ARBA" id="ARBA00030602"/>
    </source>
</evidence>
<dbReference type="Proteomes" id="UP000247498">
    <property type="component" value="Unassembled WGS sequence"/>
</dbReference>
<dbReference type="InterPro" id="IPR036568">
    <property type="entry name" value="GGCT-like_sf"/>
</dbReference>
<dbReference type="AlphaFoldDB" id="A0A2V0NNQ9"/>
<dbReference type="InterPro" id="IPR045038">
    <property type="entry name" value="AIG2-like"/>
</dbReference>
<feature type="domain" description="Gamma-glutamylcyclotransferase AIG2-like" evidence="5">
    <location>
        <begin position="6"/>
        <end position="117"/>
    </location>
</feature>
<evidence type="ECO:0000259" key="5">
    <source>
        <dbReference type="Pfam" id="PF06094"/>
    </source>
</evidence>
<dbReference type="FunCoup" id="A0A2V0NNQ9">
    <property type="interactions" value="293"/>
</dbReference>
<organism evidence="6 7">
    <name type="scientific">Raphidocelis subcapitata</name>
    <dbReference type="NCBI Taxonomy" id="307507"/>
    <lineage>
        <taxon>Eukaryota</taxon>
        <taxon>Viridiplantae</taxon>
        <taxon>Chlorophyta</taxon>
        <taxon>core chlorophytes</taxon>
        <taxon>Chlorophyceae</taxon>
        <taxon>CS clade</taxon>
        <taxon>Sphaeropleales</taxon>
        <taxon>Selenastraceae</taxon>
        <taxon>Raphidocelis</taxon>
    </lineage>
</organism>
<sequence length="147" mass="16447">MQGGQVFVYGTLMADEVVGLLLKRVPPSKPATLAGHRRHAVKGQVFPAIVPADAGSSVRGKVLLQLSPRELEILDVYEAEEYYRARVQPSLDDGTRVDADVYVWKDQYRHLLGGDWSYEGWREDHFAAWMRRMDPSGGHPNGQLAAE</sequence>
<dbReference type="SUPFAM" id="SSF110857">
    <property type="entry name" value="Gamma-glutamyl cyclotransferase-like"/>
    <property type="match status" value="1"/>
</dbReference>
<reference evidence="6 7" key="1">
    <citation type="journal article" date="2018" name="Sci. Rep.">
        <title>Raphidocelis subcapitata (=Pseudokirchneriella subcapitata) provides an insight into genome evolution and environmental adaptations in the Sphaeropleales.</title>
        <authorList>
            <person name="Suzuki S."/>
            <person name="Yamaguchi H."/>
            <person name="Nakajima N."/>
            <person name="Kawachi M."/>
        </authorList>
    </citation>
    <scope>NUCLEOTIDE SEQUENCE [LARGE SCALE GENOMIC DNA]</scope>
    <source>
        <strain evidence="6 7">NIES-35</strain>
    </source>
</reference>
<dbReference type="PANTHER" id="PTHR31544">
    <property type="entry name" value="AIG2-LIKE PROTEIN D"/>
    <property type="match status" value="1"/>
</dbReference>
<dbReference type="InterPro" id="IPR013024">
    <property type="entry name" value="GGCT-like"/>
</dbReference>
<evidence type="ECO:0000256" key="1">
    <source>
        <dbReference type="ARBA" id="ARBA00002782"/>
    </source>
</evidence>